<dbReference type="InterPro" id="IPR050439">
    <property type="entry name" value="ADAMTS_ADAMTS-like"/>
</dbReference>
<evidence type="ECO:0000256" key="5">
    <source>
        <dbReference type="ARBA" id="ARBA00022723"/>
    </source>
</evidence>
<keyword evidence="9 13" id="KW-0862">Zinc</keyword>
<feature type="signal peptide" evidence="16">
    <location>
        <begin position="1"/>
        <end position="22"/>
    </location>
</feature>
<dbReference type="EnsemblMetazoa" id="AALFPA23_018225.R26776">
    <property type="protein sequence ID" value="AALFPA23_018225.P26776"/>
    <property type="gene ID" value="AALFPA23_018225"/>
</dbReference>
<reference evidence="19" key="1">
    <citation type="journal article" date="2015" name="Proc. Natl. Acad. Sci. U.S.A.">
        <title>Genome sequence of the Asian Tiger mosquito, Aedes albopictus, reveals insights into its biology, genetics, and evolution.</title>
        <authorList>
            <person name="Chen X.G."/>
            <person name="Jiang X."/>
            <person name="Gu J."/>
            <person name="Xu M."/>
            <person name="Wu Y."/>
            <person name="Deng Y."/>
            <person name="Zhang C."/>
            <person name="Bonizzoni M."/>
            <person name="Dermauw W."/>
            <person name="Vontas J."/>
            <person name="Armbruster P."/>
            <person name="Huang X."/>
            <person name="Yang Y."/>
            <person name="Zhang H."/>
            <person name="He W."/>
            <person name="Peng H."/>
            <person name="Liu Y."/>
            <person name="Wu K."/>
            <person name="Chen J."/>
            <person name="Lirakis M."/>
            <person name="Topalis P."/>
            <person name="Van Leeuwen T."/>
            <person name="Hall A.B."/>
            <person name="Jiang X."/>
            <person name="Thorpe C."/>
            <person name="Mueller R.L."/>
            <person name="Sun C."/>
            <person name="Waterhouse R.M."/>
            <person name="Yan G."/>
            <person name="Tu Z.J."/>
            <person name="Fang X."/>
            <person name="James A.A."/>
        </authorList>
    </citation>
    <scope>NUCLEOTIDE SEQUENCE [LARGE SCALE GENOMIC DNA]</scope>
    <source>
        <strain evidence="19">Foshan</strain>
    </source>
</reference>
<feature type="region of interest" description="Disordered" evidence="14">
    <location>
        <begin position="62"/>
        <end position="116"/>
    </location>
</feature>
<feature type="compositionally biased region" description="Basic residues" evidence="14">
    <location>
        <begin position="62"/>
        <end position="72"/>
    </location>
</feature>
<evidence type="ECO:0000256" key="3">
    <source>
        <dbReference type="ARBA" id="ARBA00022530"/>
    </source>
</evidence>
<dbReference type="Gene3D" id="3.40.1620.60">
    <property type="match status" value="1"/>
</dbReference>
<keyword evidence="10" id="KW-0482">Metalloprotease</keyword>
<evidence type="ECO:0000256" key="15">
    <source>
        <dbReference type="SAM" id="Phobius"/>
    </source>
</evidence>
<dbReference type="PROSITE" id="PS50092">
    <property type="entry name" value="TSP1"/>
    <property type="match status" value="3"/>
</dbReference>
<feature type="transmembrane region" description="Helical" evidence="15">
    <location>
        <begin position="873"/>
        <end position="891"/>
    </location>
</feature>
<feature type="region of interest" description="Disordered" evidence="14">
    <location>
        <begin position="280"/>
        <end position="310"/>
    </location>
</feature>
<organism evidence="18 19">
    <name type="scientific">Aedes albopictus</name>
    <name type="common">Asian tiger mosquito</name>
    <name type="synonym">Stegomyia albopicta</name>
    <dbReference type="NCBI Taxonomy" id="7160"/>
    <lineage>
        <taxon>Eukaryota</taxon>
        <taxon>Metazoa</taxon>
        <taxon>Ecdysozoa</taxon>
        <taxon>Arthropoda</taxon>
        <taxon>Hexapoda</taxon>
        <taxon>Insecta</taxon>
        <taxon>Pterygota</taxon>
        <taxon>Neoptera</taxon>
        <taxon>Endopterygota</taxon>
        <taxon>Diptera</taxon>
        <taxon>Nematocera</taxon>
        <taxon>Culicoidea</taxon>
        <taxon>Culicidae</taxon>
        <taxon>Culicinae</taxon>
        <taxon>Aedini</taxon>
        <taxon>Aedes</taxon>
        <taxon>Stegomyia</taxon>
    </lineage>
</organism>
<dbReference type="InterPro" id="IPR036383">
    <property type="entry name" value="TSP1_rpt_sf"/>
</dbReference>
<dbReference type="InterPro" id="IPR045371">
    <property type="entry name" value="ADAMTS_CR_3"/>
</dbReference>
<reference evidence="18" key="2">
    <citation type="submission" date="2025-05" db="UniProtKB">
        <authorList>
            <consortium name="EnsemblMetazoa"/>
        </authorList>
    </citation>
    <scope>IDENTIFICATION</scope>
    <source>
        <strain evidence="18">Foshan</strain>
    </source>
</reference>
<feature type="region of interest" description="Disordered" evidence="14">
    <location>
        <begin position="232"/>
        <end position="261"/>
    </location>
</feature>
<keyword evidence="2" id="KW-0964">Secreted</keyword>
<dbReference type="Gene3D" id="3.40.390.10">
    <property type="entry name" value="Collagenase (Catalytic Domain)"/>
    <property type="match status" value="1"/>
</dbReference>
<name>A0ABM1ZGH5_AEDAL</name>
<dbReference type="InterPro" id="IPR002870">
    <property type="entry name" value="Peptidase_M12B_N"/>
</dbReference>
<comment type="caution">
    <text evidence="13">Lacks conserved residue(s) required for the propagation of feature annotation.</text>
</comment>
<feature type="chain" id="PRO_5045023636" description="Peptidase M12B domain-containing protein" evidence="16">
    <location>
        <begin position="23"/>
        <end position="1063"/>
    </location>
</feature>
<keyword evidence="6 16" id="KW-0732">Signal</keyword>
<dbReference type="Pfam" id="PF01562">
    <property type="entry name" value="Pep_M12B_propep"/>
    <property type="match status" value="1"/>
</dbReference>
<keyword evidence="19" id="KW-1185">Reference proteome</keyword>
<dbReference type="Pfam" id="PF19236">
    <property type="entry name" value="ADAMTS_CR_3"/>
    <property type="match status" value="1"/>
</dbReference>
<dbReference type="InterPro" id="IPR000884">
    <property type="entry name" value="TSP1_rpt"/>
</dbReference>
<dbReference type="PRINTS" id="PR01857">
    <property type="entry name" value="ADAMTSFAMILY"/>
</dbReference>
<feature type="compositionally biased region" description="Basic residues" evidence="14">
    <location>
        <begin position="237"/>
        <end position="251"/>
    </location>
</feature>
<dbReference type="InterPro" id="IPR013273">
    <property type="entry name" value="ADAMTS/ADAMTS-like"/>
</dbReference>
<keyword evidence="11" id="KW-1015">Disulfide bond</keyword>
<feature type="compositionally biased region" description="Basic and acidic residues" evidence="14">
    <location>
        <begin position="73"/>
        <end position="101"/>
    </location>
</feature>
<dbReference type="InterPro" id="IPR041645">
    <property type="entry name" value="ADAMTS_CR_2"/>
</dbReference>
<comment type="subcellular location">
    <subcellularLocation>
        <location evidence="1">Secreted</location>
        <location evidence="1">Extracellular space</location>
        <location evidence="1">Extracellular matrix</location>
    </subcellularLocation>
</comment>
<evidence type="ECO:0000256" key="10">
    <source>
        <dbReference type="ARBA" id="ARBA00023049"/>
    </source>
</evidence>
<dbReference type="Gene3D" id="2.20.100.10">
    <property type="entry name" value="Thrombospondin type-1 (TSP1) repeat"/>
    <property type="match status" value="2"/>
</dbReference>
<keyword evidence="3" id="KW-0272">Extracellular matrix</keyword>
<dbReference type="PROSITE" id="PS50215">
    <property type="entry name" value="ADAM_MEPRO"/>
    <property type="match status" value="1"/>
</dbReference>
<feature type="active site" evidence="13">
    <location>
        <position position="461"/>
    </location>
</feature>
<dbReference type="GeneID" id="109427067"/>
<keyword evidence="12" id="KW-0325">Glycoprotein</keyword>
<dbReference type="Pfam" id="PF19030">
    <property type="entry name" value="TSP1_ADAMTS"/>
    <property type="match status" value="2"/>
</dbReference>
<accession>A0ABM1ZGH5</accession>
<evidence type="ECO:0000256" key="8">
    <source>
        <dbReference type="ARBA" id="ARBA00022801"/>
    </source>
</evidence>
<dbReference type="SUPFAM" id="SSF55486">
    <property type="entry name" value="Metalloproteases ('zincins'), catalytic domain"/>
    <property type="match status" value="1"/>
</dbReference>
<evidence type="ECO:0000256" key="13">
    <source>
        <dbReference type="PROSITE-ProRule" id="PRU00276"/>
    </source>
</evidence>
<protein>
    <recommendedName>
        <fullName evidence="17">Peptidase M12B domain-containing protein</fullName>
    </recommendedName>
</protein>
<dbReference type="Pfam" id="PF01421">
    <property type="entry name" value="Reprolysin"/>
    <property type="match status" value="1"/>
</dbReference>
<evidence type="ECO:0000313" key="18">
    <source>
        <dbReference type="EnsemblMetazoa" id="AALFPA23_018225.P26775"/>
    </source>
</evidence>
<evidence type="ECO:0000256" key="16">
    <source>
        <dbReference type="SAM" id="SignalP"/>
    </source>
</evidence>
<evidence type="ECO:0000256" key="2">
    <source>
        <dbReference type="ARBA" id="ARBA00022525"/>
    </source>
</evidence>
<feature type="domain" description="Peptidase M12B" evidence="17">
    <location>
        <begin position="314"/>
        <end position="525"/>
    </location>
</feature>
<feature type="binding site" evidence="13">
    <location>
        <position position="460"/>
    </location>
    <ligand>
        <name>Zn(2+)</name>
        <dbReference type="ChEBI" id="CHEBI:29105"/>
        <note>catalytic</note>
    </ligand>
</feature>
<evidence type="ECO:0000313" key="19">
    <source>
        <dbReference type="Proteomes" id="UP000069940"/>
    </source>
</evidence>
<keyword evidence="15" id="KW-1133">Transmembrane helix</keyword>
<evidence type="ECO:0000256" key="14">
    <source>
        <dbReference type="SAM" id="MobiDB-lite"/>
    </source>
</evidence>
<sequence>MCATGAAVRLTIAVWLTVTCQSLCERRSGSEHQGLFTHHLENAVLVIPRKVNHQGELISHQLTHHHHHHHDDHHREYQNKPPRHLDRSVFDEKQHDDEAPNQRRVRRSPANFGEAADGKLHYHVDVEDQTLHLELEPSTESFVAPLMVVERHRRDLRTRARPKKHINSCHYQGHIRGHEQSRVALSACNGLTGFMRTNKTEYWIEPSKNHSPSDKYGHPHVLFKRADVKEVKETRAKSVKKRKKKRKRRHASNCGTKEPRRVTETRLEWQHQGKVIVQGGRKSRDLPTTAAVSPGHSPTSGSKKRIKRSISTPRHVEALVVADHSMAQFHQDADLQQYLLTIMNMVSSLYRDPTIGNSIQVTVVRIIILEEEESHADFNVTHIAANTLENFCRWQRSLNPKDENDPHHHDVAILVTRKNICSTHGCSTLGVANVGGMCRPDKSCSVNEDNGITLAHTISHELGHNFGMYHDTAKTGCDHRIGPILHIMTPSFEADTMQVSWSNCSRRDITHFLDLGLGKCLEDAPSQQETYSYPDLPPGAMYNADFQCRLQFNSTDEEMTVCSKLDEICVQLWCLVEDVCMTMMRPAAPGTHCGKRKWCQNQQCVDVEDPPPPVDGGWGEWNAWSECSRECGGGVAKQTRECDHPSPANGGLFCIGERARYKTCNTDPCPKEVPSFRAQQCSEHDNDTVKGEQYTWLPYFDRNEPCELYCTNSEDTIIVPFGDTAADGTPCNVGTNDMCIGGICRRVGCDWVVDSNTTEDQCGVCGGNGDSCTVIRGNFTKKVNMSEGYYEVLQIPTGARNILVEEINPSKNFIGVGRVNSKEYYLNGNRFIQLPGEYEMAGSLGLYEREDELERVKIPGPITDDITISVNDLIVFLIFVVVALIIVSVIMKKKNNHAGIRYEYTLSSNATRSHSPYYWKLTDWSLCSVTCGGGKQHRDTICYHRGEGVVDDTFCEQNAHNKRHERVARDCNEDPCPANWWVGPWQLCSVTCRKPGEPGAVRKRSILCVDSSMNALPDSRCEGKSRPADSEPCPGRLPLCKYLIDSQILVEDIPPELEENNVI</sequence>
<dbReference type="InterPro" id="IPR001590">
    <property type="entry name" value="Peptidase_M12B"/>
</dbReference>
<dbReference type="RefSeq" id="XP_062698200.1">
    <property type="nucleotide sequence ID" value="XM_062842216.1"/>
</dbReference>
<evidence type="ECO:0000256" key="11">
    <source>
        <dbReference type="ARBA" id="ARBA00023157"/>
    </source>
</evidence>
<evidence type="ECO:0000259" key="17">
    <source>
        <dbReference type="PROSITE" id="PS50215"/>
    </source>
</evidence>
<feature type="binding site" evidence="13">
    <location>
        <position position="470"/>
    </location>
    <ligand>
        <name>Zn(2+)</name>
        <dbReference type="ChEBI" id="CHEBI:29105"/>
        <note>catalytic</note>
    </ligand>
</feature>
<keyword evidence="8" id="KW-0378">Hydrolase</keyword>
<evidence type="ECO:0000256" key="4">
    <source>
        <dbReference type="ARBA" id="ARBA00022670"/>
    </source>
</evidence>
<proteinExistence type="predicted"/>
<dbReference type="CDD" id="cd04273">
    <property type="entry name" value="ZnMc_ADAMTS_like"/>
    <property type="match status" value="1"/>
</dbReference>
<evidence type="ECO:0000256" key="9">
    <source>
        <dbReference type="ARBA" id="ARBA00022833"/>
    </source>
</evidence>
<evidence type="ECO:0000256" key="1">
    <source>
        <dbReference type="ARBA" id="ARBA00004498"/>
    </source>
</evidence>
<keyword evidence="7" id="KW-0677">Repeat</keyword>
<dbReference type="Pfam" id="PF05986">
    <property type="entry name" value="ADAMTS_spacer1"/>
    <property type="match status" value="1"/>
</dbReference>
<keyword evidence="15" id="KW-0472">Membrane</keyword>
<dbReference type="PANTHER" id="PTHR13723:SF200">
    <property type="entry name" value="ADAM METALLOPEPTIDASE WITH THROMBOSPONDIN TYPE 1 MOTIF B, ISOFORM B"/>
    <property type="match status" value="1"/>
</dbReference>
<feature type="binding site" evidence="13">
    <location>
        <position position="464"/>
    </location>
    <ligand>
        <name>Zn(2+)</name>
        <dbReference type="ChEBI" id="CHEBI:29105"/>
        <note>catalytic</note>
    </ligand>
</feature>
<dbReference type="Proteomes" id="UP000069940">
    <property type="component" value="Unassembled WGS sequence"/>
</dbReference>
<dbReference type="PANTHER" id="PTHR13723">
    <property type="entry name" value="ADAMTS A DISINTEGRIN AND METALLOPROTEASE WITH THROMBOSPONDIN MOTIFS PROTEASE"/>
    <property type="match status" value="1"/>
</dbReference>
<evidence type="ECO:0000256" key="6">
    <source>
        <dbReference type="ARBA" id="ARBA00022729"/>
    </source>
</evidence>
<dbReference type="Gene3D" id="2.60.120.830">
    <property type="match status" value="1"/>
</dbReference>
<dbReference type="InterPro" id="IPR010294">
    <property type="entry name" value="ADAMTS_spacer1"/>
</dbReference>
<dbReference type="RefSeq" id="XP_062698201.1">
    <property type="nucleotide sequence ID" value="XM_062842217.1"/>
</dbReference>
<dbReference type="SUPFAM" id="SSF82895">
    <property type="entry name" value="TSP-1 type 1 repeat"/>
    <property type="match status" value="3"/>
</dbReference>
<evidence type="ECO:0000256" key="7">
    <source>
        <dbReference type="ARBA" id="ARBA00022737"/>
    </source>
</evidence>
<keyword evidence="15" id="KW-0812">Transmembrane</keyword>
<keyword evidence="5 13" id="KW-0479">Metal-binding</keyword>
<dbReference type="Pfam" id="PF00090">
    <property type="entry name" value="TSP_1"/>
    <property type="match status" value="1"/>
</dbReference>
<dbReference type="EnsemblMetazoa" id="AALFPA23_018225.R26775">
    <property type="protein sequence ID" value="AALFPA23_018225.P26775"/>
    <property type="gene ID" value="AALFPA23_018225"/>
</dbReference>
<evidence type="ECO:0000256" key="12">
    <source>
        <dbReference type="ARBA" id="ARBA00023180"/>
    </source>
</evidence>
<dbReference type="InterPro" id="IPR024079">
    <property type="entry name" value="MetalloPept_cat_dom_sf"/>
</dbReference>
<keyword evidence="4" id="KW-0645">Protease</keyword>
<dbReference type="SMART" id="SM00209">
    <property type="entry name" value="TSP1"/>
    <property type="match status" value="3"/>
</dbReference>
<dbReference type="Pfam" id="PF17771">
    <property type="entry name" value="ADAMTS_CR_2"/>
    <property type="match status" value="1"/>
</dbReference>